<proteinExistence type="inferred from homology"/>
<dbReference type="EMBL" id="JACGCM010001204">
    <property type="protein sequence ID" value="KAF6159052.1"/>
    <property type="molecule type" value="Genomic_DNA"/>
</dbReference>
<dbReference type="InterPro" id="IPR029058">
    <property type="entry name" value="AB_hydrolase_fold"/>
</dbReference>
<evidence type="ECO:0000256" key="1">
    <source>
        <dbReference type="ARBA" id="ARBA00009431"/>
    </source>
</evidence>
<accession>A0A7J7MW87</accession>
<dbReference type="Gene3D" id="3.40.50.11320">
    <property type="match status" value="1"/>
</dbReference>
<reference evidence="2 3" key="1">
    <citation type="journal article" date="2020" name="IScience">
        <title>Genome Sequencing of the Endangered Kingdonia uniflora (Circaeasteraceae, Ranunculales) Reveals Potential Mechanisms of Evolutionary Specialization.</title>
        <authorList>
            <person name="Sun Y."/>
            <person name="Deng T."/>
            <person name="Zhang A."/>
            <person name="Moore M.J."/>
            <person name="Landis J.B."/>
            <person name="Lin N."/>
            <person name="Zhang H."/>
            <person name="Zhang X."/>
            <person name="Huang J."/>
            <person name="Zhang X."/>
            <person name="Sun H."/>
            <person name="Wang H."/>
        </authorList>
    </citation>
    <scope>NUCLEOTIDE SEQUENCE [LARGE SCALE GENOMIC DNA]</scope>
    <source>
        <strain evidence="2">TB1705</strain>
        <tissue evidence="2">Leaf</tissue>
    </source>
</reference>
<evidence type="ECO:0000313" key="3">
    <source>
        <dbReference type="Proteomes" id="UP000541444"/>
    </source>
</evidence>
<dbReference type="InterPro" id="IPR001563">
    <property type="entry name" value="Peptidase_S10"/>
</dbReference>
<protein>
    <submittedName>
        <fullName evidence="2">Uncharacterized protein</fullName>
    </submittedName>
</protein>
<evidence type="ECO:0000313" key="2">
    <source>
        <dbReference type="EMBL" id="KAF6159052.1"/>
    </source>
</evidence>
<sequence>MLTCQALLHGADAAAYVKTFHPDWSPSMITSALMTTGNSFSPSLNISQIVGGWTQGYDGLTFASVRGAGHEVALHRPQLAFLLVKAFLSGTTMPIMPQVITDY</sequence>
<keyword evidence="3" id="KW-1185">Reference proteome</keyword>
<gene>
    <name evidence="2" type="ORF">GIB67_032669</name>
</gene>
<comment type="similarity">
    <text evidence="1">Belongs to the peptidase S10 family.</text>
</comment>
<dbReference type="OrthoDB" id="1002242at2759"/>
<dbReference type="Pfam" id="PF00450">
    <property type="entry name" value="Peptidase_S10"/>
    <property type="match status" value="1"/>
</dbReference>
<dbReference type="AlphaFoldDB" id="A0A7J7MW87"/>
<dbReference type="SUPFAM" id="SSF53474">
    <property type="entry name" value="alpha/beta-Hydrolases"/>
    <property type="match status" value="1"/>
</dbReference>
<organism evidence="2 3">
    <name type="scientific">Kingdonia uniflora</name>
    <dbReference type="NCBI Taxonomy" id="39325"/>
    <lineage>
        <taxon>Eukaryota</taxon>
        <taxon>Viridiplantae</taxon>
        <taxon>Streptophyta</taxon>
        <taxon>Embryophyta</taxon>
        <taxon>Tracheophyta</taxon>
        <taxon>Spermatophyta</taxon>
        <taxon>Magnoliopsida</taxon>
        <taxon>Ranunculales</taxon>
        <taxon>Circaeasteraceae</taxon>
        <taxon>Kingdonia</taxon>
    </lineage>
</organism>
<dbReference type="Proteomes" id="UP000541444">
    <property type="component" value="Unassembled WGS sequence"/>
</dbReference>
<dbReference type="GO" id="GO:0004185">
    <property type="term" value="F:serine-type carboxypeptidase activity"/>
    <property type="evidence" value="ECO:0007669"/>
    <property type="project" value="InterPro"/>
</dbReference>
<name>A0A7J7MW87_9MAGN</name>
<dbReference type="GO" id="GO:0006508">
    <property type="term" value="P:proteolysis"/>
    <property type="evidence" value="ECO:0007669"/>
    <property type="project" value="InterPro"/>
</dbReference>
<comment type="caution">
    <text evidence="2">The sequence shown here is derived from an EMBL/GenBank/DDBJ whole genome shotgun (WGS) entry which is preliminary data.</text>
</comment>